<dbReference type="VEuPathDB" id="FungiDB:TRICI_006350"/>
<accession>A0A642UHZ5</accession>
<feature type="compositionally biased region" description="Polar residues" evidence="1">
    <location>
        <begin position="235"/>
        <end position="245"/>
    </location>
</feature>
<sequence>MQGFPKPCRRTTESVLKKSEISTKDRTAVQKYIQEKLGITDYNYDQWNTDFLKRVTGNGVEYARDETKPERCTICFKGCFVMIYGRIRAIVKLRANQQIRTVFIVDNCNLGAIQYRSIKSRVLMPGKIIRIAAFLKGGEPTEGDLVVPLEDVLSPMSLIHDPTYNETKFTLDNEPHKVTRPYIHIGDGYFHGVLSQLNWEERERAEEDLRRLQQLRQQRQRQQQQQQRQQRHPTAPSSTVSFYGR</sequence>
<gene>
    <name evidence="2" type="ORF">TRICI_006350</name>
</gene>
<dbReference type="AlphaFoldDB" id="A0A642UHZ5"/>
<feature type="compositionally biased region" description="Low complexity" evidence="1">
    <location>
        <begin position="216"/>
        <end position="228"/>
    </location>
</feature>
<comment type="caution">
    <text evidence="2">The sequence shown here is derived from an EMBL/GenBank/DDBJ whole genome shotgun (WGS) entry which is preliminary data.</text>
</comment>
<keyword evidence="3" id="KW-1185">Reference proteome</keyword>
<feature type="region of interest" description="Disordered" evidence="1">
    <location>
        <begin position="216"/>
        <end position="245"/>
    </location>
</feature>
<evidence type="ECO:0000313" key="3">
    <source>
        <dbReference type="Proteomes" id="UP000761534"/>
    </source>
</evidence>
<proteinExistence type="predicted"/>
<dbReference type="EMBL" id="SWFS01000523">
    <property type="protein sequence ID" value="KAA8899385.1"/>
    <property type="molecule type" value="Genomic_DNA"/>
</dbReference>
<name>A0A642UHZ5_9ASCO</name>
<dbReference type="Proteomes" id="UP000761534">
    <property type="component" value="Unassembled WGS sequence"/>
</dbReference>
<evidence type="ECO:0000256" key="1">
    <source>
        <dbReference type="SAM" id="MobiDB-lite"/>
    </source>
</evidence>
<reference evidence="2" key="1">
    <citation type="journal article" date="2019" name="G3 (Bethesda)">
        <title>Genome Assemblies of Two Rare Opportunistic Yeast Pathogens: Diutina rugosa (syn. Candida rugosa) and Trichomonascus ciferrii (syn. Candida ciferrii).</title>
        <authorList>
            <person name="Mixao V."/>
            <person name="Saus E."/>
            <person name="Hansen A.P."/>
            <person name="Lass-Florl C."/>
            <person name="Gabaldon T."/>
        </authorList>
    </citation>
    <scope>NUCLEOTIDE SEQUENCE</scope>
    <source>
        <strain evidence="2">CBS 4856</strain>
    </source>
</reference>
<evidence type="ECO:0000313" key="2">
    <source>
        <dbReference type="EMBL" id="KAA8899385.1"/>
    </source>
</evidence>
<protein>
    <submittedName>
        <fullName evidence="2">Uncharacterized protein</fullName>
    </submittedName>
</protein>
<organism evidence="2 3">
    <name type="scientific">Trichomonascus ciferrii</name>
    <dbReference type="NCBI Taxonomy" id="44093"/>
    <lineage>
        <taxon>Eukaryota</taxon>
        <taxon>Fungi</taxon>
        <taxon>Dikarya</taxon>
        <taxon>Ascomycota</taxon>
        <taxon>Saccharomycotina</taxon>
        <taxon>Dipodascomycetes</taxon>
        <taxon>Dipodascales</taxon>
        <taxon>Trichomonascaceae</taxon>
        <taxon>Trichomonascus</taxon>
        <taxon>Trichomonascus ciferrii complex</taxon>
    </lineage>
</organism>